<name>A0A814HR44_9BILA</name>
<reference evidence="1" key="1">
    <citation type="submission" date="2021-02" db="EMBL/GenBank/DDBJ databases">
        <authorList>
            <person name="Nowell W R."/>
        </authorList>
    </citation>
    <scope>NUCLEOTIDE SEQUENCE</scope>
</reference>
<protein>
    <submittedName>
        <fullName evidence="1">Uncharacterized protein</fullName>
    </submittedName>
</protein>
<dbReference type="EMBL" id="CAJOBA010041127">
    <property type="protein sequence ID" value="CAF4107565.1"/>
    <property type="molecule type" value="Genomic_DNA"/>
</dbReference>
<sequence length="340" mass="39974">MPPQHKNIQQQQSDESFQINGQEYYLDNSIIVYHGCTHKPYIAKIRQIQQRHEICKVINDYESNDEQMSVKFEEIHPLTRDNLTYMMINSQKLAQTTASCQEEDAEAFAGYIWKWYLSKLVEQDTTVIYQPQNVTFIQANQQHQLTHIPNTYLTQPSNVRRQHVFHIQHQEDFELRYVRKIPKGEIADSWIEHTSTEMLITSLEFVYPSQLDGLVWPQATEAWTDYEIKPQRFTNNNHITFLKGSGNSISKHNDHTTTIFIKAIINPNTNKNLNDDEIITEKSKTIKQTLNNDEQQPTSIQNMMITQQIQLQQEKHQLELVNHQLTITINKYWSTLISSL</sequence>
<gene>
    <name evidence="1" type="ORF">GPM918_LOCUS14403</name>
    <name evidence="2" type="ORF">OVA965_LOCUS28544</name>
    <name evidence="3" type="ORF">SRO942_LOCUS14403</name>
    <name evidence="4" type="ORF">TMI583_LOCUS29300</name>
</gene>
<dbReference type="EMBL" id="CAJOBC010003464">
    <property type="protein sequence ID" value="CAF3785166.1"/>
    <property type="molecule type" value="Genomic_DNA"/>
</dbReference>
<dbReference type="Proteomes" id="UP000663829">
    <property type="component" value="Unassembled WGS sequence"/>
</dbReference>
<dbReference type="Proteomes" id="UP000682733">
    <property type="component" value="Unassembled WGS sequence"/>
</dbReference>
<evidence type="ECO:0000313" key="5">
    <source>
        <dbReference type="Proteomes" id="UP000663829"/>
    </source>
</evidence>
<comment type="caution">
    <text evidence="1">The sequence shown here is derived from an EMBL/GenBank/DDBJ whole genome shotgun (WGS) entry which is preliminary data.</text>
</comment>
<evidence type="ECO:0000313" key="3">
    <source>
        <dbReference type="EMBL" id="CAF3785166.1"/>
    </source>
</evidence>
<dbReference type="EMBL" id="CAJNOK010019549">
    <property type="protein sequence ID" value="CAF1301257.1"/>
    <property type="molecule type" value="Genomic_DNA"/>
</dbReference>
<dbReference type="Proteomes" id="UP000677228">
    <property type="component" value="Unassembled WGS sequence"/>
</dbReference>
<dbReference type="EMBL" id="CAJNOQ010003464">
    <property type="protein sequence ID" value="CAF1013718.1"/>
    <property type="molecule type" value="Genomic_DNA"/>
</dbReference>
<proteinExistence type="predicted"/>
<evidence type="ECO:0000313" key="1">
    <source>
        <dbReference type="EMBL" id="CAF1013718.1"/>
    </source>
</evidence>
<evidence type="ECO:0000313" key="2">
    <source>
        <dbReference type="EMBL" id="CAF1301257.1"/>
    </source>
</evidence>
<dbReference type="AlphaFoldDB" id="A0A814HR44"/>
<evidence type="ECO:0000313" key="4">
    <source>
        <dbReference type="EMBL" id="CAF4107565.1"/>
    </source>
</evidence>
<dbReference type="Proteomes" id="UP000681722">
    <property type="component" value="Unassembled WGS sequence"/>
</dbReference>
<accession>A0A814HR44</accession>
<organism evidence="1 5">
    <name type="scientific">Didymodactylos carnosus</name>
    <dbReference type="NCBI Taxonomy" id="1234261"/>
    <lineage>
        <taxon>Eukaryota</taxon>
        <taxon>Metazoa</taxon>
        <taxon>Spiralia</taxon>
        <taxon>Gnathifera</taxon>
        <taxon>Rotifera</taxon>
        <taxon>Eurotatoria</taxon>
        <taxon>Bdelloidea</taxon>
        <taxon>Philodinida</taxon>
        <taxon>Philodinidae</taxon>
        <taxon>Didymodactylos</taxon>
    </lineage>
</organism>
<keyword evidence="5" id="KW-1185">Reference proteome</keyword>